<dbReference type="SUPFAM" id="SSF54292">
    <property type="entry name" value="2Fe-2S ferredoxin-like"/>
    <property type="match status" value="1"/>
</dbReference>
<dbReference type="GO" id="GO:0051537">
    <property type="term" value="F:2 iron, 2 sulfur cluster binding"/>
    <property type="evidence" value="ECO:0007669"/>
    <property type="project" value="UniProtKB-KW"/>
</dbReference>
<feature type="domain" description="4Fe-4S ferredoxin-type" evidence="12">
    <location>
        <begin position="154"/>
        <end position="185"/>
    </location>
</feature>
<dbReference type="Gene3D" id="3.40.228.10">
    <property type="entry name" value="Dimethylsulfoxide Reductase, domain 2"/>
    <property type="match status" value="1"/>
</dbReference>
<dbReference type="InterPro" id="IPR054351">
    <property type="entry name" value="NADH_UbQ_OxRdtase_ferredoxin"/>
</dbReference>
<dbReference type="InterPro" id="IPR019574">
    <property type="entry name" value="NADH_UbQ_OxRdtase_Gsu_4Fe4S-bd"/>
</dbReference>
<dbReference type="Pfam" id="PF04879">
    <property type="entry name" value="Molybdop_Fe4S4"/>
    <property type="match status" value="1"/>
</dbReference>
<dbReference type="GO" id="GO:0015942">
    <property type="term" value="P:formate metabolic process"/>
    <property type="evidence" value="ECO:0007669"/>
    <property type="project" value="InterPro"/>
</dbReference>
<evidence type="ECO:0000256" key="8">
    <source>
        <dbReference type="ARBA" id="ARBA00023004"/>
    </source>
</evidence>
<dbReference type="Gene3D" id="2.40.40.20">
    <property type="match status" value="1"/>
</dbReference>
<dbReference type="Pfam" id="PF01568">
    <property type="entry name" value="Molydop_binding"/>
    <property type="match status" value="1"/>
</dbReference>
<dbReference type="GO" id="GO:0042773">
    <property type="term" value="P:ATP synthesis coupled electron transport"/>
    <property type="evidence" value="ECO:0007669"/>
    <property type="project" value="InterPro"/>
</dbReference>
<evidence type="ECO:0000256" key="4">
    <source>
        <dbReference type="ARBA" id="ARBA00022714"/>
    </source>
</evidence>
<dbReference type="SMART" id="SM00926">
    <property type="entry name" value="Molybdop_Fe4S4"/>
    <property type="match status" value="1"/>
</dbReference>
<feature type="domain" description="2Fe-2S ferredoxin-type" evidence="11">
    <location>
        <begin position="18"/>
        <end position="96"/>
    </location>
</feature>
<evidence type="ECO:0000313" key="14">
    <source>
        <dbReference type="EMBL" id="CAB4532341.1"/>
    </source>
</evidence>
<dbReference type="InterPro" id="IPR006656">
    <property type="entry name" value="Mopterin_OxRdtase"/>
</dbReference>
<dbReference type="Gene3D" id="3.10.20.740">
    <property type="match status" value="1"/>
</dbReference>
<evidence type="ECO:0000259" key="11">
    <source>
        <dbReference type="PROSITE" id="PS51085"/>
    </source>
</evidence>
<comment type="cofactor">
    <cofactor evidence="1">
        <name>[4Fe-4S] cluster</name>
        <dbReference type="ChEBI" id="CHEBI:49883"/>
    </cofactor>
</comment>
<dbReference type="InterPro" id="IPR000283">
    <property type="entry name" value="NADH_UbQ_OxRdtase_75kDa_su_CS"/>
</dbReference>
<comment type="similarity">
    <text evidence="2">In the C-terminal section; belongs to the prokaryotic molybdopterin-containing oxidoreductase family.</text>
</comment>
<dbReference type="InterPro" id="IPR021074">
    <property type="entry name" value="Formate_DH_dsu"/>
</dbReference>
<dbReference type="GO" id="GO:0008863">
    <property type="term" value="F:formate dehydrogenase (NAD+) activity"/>
    <property type="evidence" value="ECO:0007669"/>
    <property type="project" value="InterPro"/>
</dbReference>
<dbReference type="PANTHER" id="PTHR43105:SF14">
    <property type="entry name" value="FORMATE DEHYDROGENASE H"/>
    <property type="match status" value="1"/>
</dbReference>
<dbReference type="InterPro" id="IPR001041">
    <property type="entry name" value="2Fe-2S_ferredoxin-type"/>
</dbReference>
<dbReference type="CDD" id="cd00207">
    <property type="entry name" value="fer2"/>
    <property type="match status" value="1"/>
</dbReference>
<dbReference type="AlphaFoldDB" id="A0A6J6B018"/>
<dbReference type="Gene3D" id="3.40.50.740">
    <property type="match status" value="1"/>
</dbReference>
<evidence type="ECO:0000256" key="10">
    <source>
        <dbReference type="ARBA" id="ARBA00034078"/>
    </source>
</evidence>
<dbReference type="Pfam" id="PF10588">
    <property type="entry name" value="NADH-G_4Fe-4S_3"/>
    <property type="match status" value="1"/>
</dbReference>
<keyword evidence="6" id="KW-0677">Repeat</keyword>
<dbReference type="InterPro" id="IPR006657">
    <property type="entry name" value="MoPterin_dinucl-bd_dom"/>
</dbReference>
<feature type="domain" description="4Fe-4S Mo/W bis-MGD-type" evidence="13">
    <location>
        <begin position="232"/>
        <end position="288"/>
    </location>
</feature>
<organism evidence="14">
    <name type="scientific">freshwater metagenome</name>
    <dbReference type="NCBI Taxonomy" id="449393"/>
    <lineage>
        <taxon>unclassified sequences</taxon>
        <taxon>metagenomes</taxon>
        <taxon>ecological metagenomes</taxon>
    </lineage>
</organism>
<dbReference type="InterPro" id="IPR041924">
    <property type="entry name" value="Formate_Dh-H_N"/>
</dbReference>
<keyword evidence="8" id="KW-0408">Iron</keyword>
<proteinExistence type="inferred from homology"/>
<evidence type="ECO:0000256" key="9">
    <source>
        <dbReference type="ARBA" id="ARBA00023014"/>
    </source>
</evidence>
<dbReference type="Gene3D" id="2.20.25.90">
    <property type="entry name" value="ADC-like domains"/>
    <property type="match status" value="1"/>
</dbReference>
<dbReference type="Pfam" id="PF00384">
    <property type="entry name" value="Molybdopterin"/>
    <property type="match status" value="1"/>
</dbReference>
<dbReference type="Pfam" id="PF22117">
    <property type="entry name" value="Fer4_Nqo3"/>
    <property type="match status" value="1"/>
</dbReference>
<dbReference type="InterPro" id="IPR017900">
    <property type="entry name" value="4Fe4S_Fe_S_CS"/>
</dbReference>
<gene>
    <name evidence="14" type="ORF">UFOPK1412_00104</name>
</gene>
<dbReference type="PROSITE" id="PS51669">
    <property type="entry name" value="4FE4S_MOW_BIS_MGD"/>
    <property type="match status" value="1"/>
</dbReference>
<evidence type="ECO:0000259" key="13">
    <source>
        <dbReference type="PROSITE" id="PS51669"/>
    </source>
</evidence>
<evidence type="ECO:0000256" key="2">
    <source>
        <dbReference type="ARBA" id="ARBA00007023"/>
    </source>
</evidence>
<evidence type="ECO:0000259" key="12">
    <source>
        <dbReference type="PROSITE" id="PS51379"/>
    </source>
</evidence>
<dbReference type="PROSITE" id="PS51085">
    <property type="entry name" value="2FE2S_FER_2"/>
    <property type="match status" value="1"/>
</dbReference>
<accession>A0A6J6B018</accession>
<dbReference type="GO" id="GO:0043546">
    <property type="term" value="F:molybdopterin cofactor binding"/>
    <property type="evidence" value="ECO:0007669"/>
    <property type="project" value="InterPro"/>
</dbReference>
<dbReference type="Gene3D" id="3.30.70.20">
    <property type="match status" value="1"/>
</dbReference>
<dbReference type="GO" id="GO:0016020">
    <property type="term" value="C:membrane"/>
    <property type="evidence" value="ECO:0007669"/>
    <property type="project" value="InterPro"/>
</dbReference>
<dbReference type="CDD" id="cd02753">
    <property type="entry name" value="MopB_Formate-Dh-H"/>
    <property type="match status" value="1"/>
</dbReference>
<dbReference type="InterPro" id="IPR050123">
    <property type="entry name" value="Prok_molybdopt-oxidoreductase"/>
</dbReference>
<dbReference type="CDD" id="cd00508">
    <property type="entry name" value="MopB_CT_Fdh-Nap-like"/>
    <property type="match status" value="1"/>
</dbReference>
<dbReference type="SUPFAM" id="SSF54862">
    <property type="entry name" value="4Fe-4S ferredoxins"/>
    <property type="match status" value="1"/>
</dbReference>
<dbReference type="PIRSF" id="PIRSF036643">
    <property type="entry name" value="FDH_alpha"/>
    <property type="match status" value="1"/>
</dbReference>
<evidence type="ECO:0000256" key="7">
    <source>
        <dbReference type="ARBA" id="ARBA00023002"/>
    </source>
</evidence>
<dbReference type="PROSITE" id="PS00641">
    <property type="entry name" value="COMPLEX1_75K_1"/>
    <property type="match status" value="1"/>
</dbReference>
<dbReference type="GO" id="GO:0051539">
    <property type="term" value="F:4 iron, 4 sulfur cluster binding"/>
    <property type="evidence" value="ECO:0007669"/>
    <property type="project" value="UniProtKB-KW"/>
</dbReference>
<dbReference type="SUPFAM" id="SSF53706">
    <property type="entry name" value="Formate dehydrogenase/DMSO reductase, domains 1-3"/>
    <property type="match status" value="1"/>
</dbReference>
<evidence type="ECO:0000256" key="5">
    <source>
        <dbReference type="ARBA" id="ARBA00022723"/>
    </source>
</evidence>
<dbReference type="EMBL" id="CAEZSI010000008">
    <property type="protein sequence ID" value="CAB4532341.1"/>
    <property type="molecule type" value="Genomic_DNA"/>
</dbReference>
<dbReference type="GO" id="GO:0046872">
    <property type="term" value="F:metal ion binding"/>
    <property type="evidence" value="ECO:0007669"/>
    <property type="project" value="UniProtKB-KW"/>
</dbReference>
<name>A0A6J6B018_9ZZZZ</name>
<dbReference type="InterPro" id="IPR009010">
    <property type="entry name" value="Asp_de-COase-like_dom_sf"/>
</dbReference>
<dbReference type="InterPro" id="IPR036010">
    <property type="entry name" value="2Fe-2S_ferredoxin-like_sf"/>
</dbReference>
<keyword evidence="9" id="KW-0411">Iron-sulfur</keyword>
<dbReference type="FunFam" id="3.30.70.20:FF:000035">
    <property type="entry name" value="Iron hydrogenase 1"/>
    <property type="match status" value="1"/>
</dbReference>
<comment type="cofactor">
    <cofactor evidence="10">
        <name>[2Fe-2S] cluster</name>
        <dbReference type="ChEBI" id="CHEBI:190135"/>
    </cofactor>
</comment>
<dbReference type="FunFam" id="2.20.25.90:FF:000001">
    <property type="entry name" value="Formate dehydrogenase subunit alpha"/>
    <property type="match status" value="1"/>
</dbReference>
<dbReference type="Pfam" id="PF13510">
    <property type="entry name" value="Fer2_4"/>
    <property type="match status" value="1"/>
</dbReference>
<dbReference type="PROSITE" id="PS51379">
    <property type="entry name" value="4FE4S_FER_2"/>
    <property type="match status" value="2"/>
</dbReference>
<keyword evidence="3" id="KW-0004">4Fe-4S</keyword>
<keyword evidence="4" id="KW-0001">2Fe-2S</keyword>
<dbReference type="Pfam" id="PF11390">
    <property type="entry name" value="FdsD"/>
    <property type="match status" value="1"/>
</dbReference>
<dbReference type="SMART" id="SM00929">
    <property type="entry name" value="NADH-G_4Fe-4S_3"/>
    <property type="match status" value="1"/>
</dbReference>
<protein>
    <submittedName>
        <fullName evidence="14">Unannotated protein</fullName>
    </submittedName>
</protein>
<keyword evidence="7" id="KW-0560">Oxidoreductase</keyword>
<dbReference type="SUPFAM" id="SSF50692">
    <property type="entry name" value="ADC-like"/>
    <property type="match status" value="1"/>
</dbReference>
<dbReference type="GO" id="GO:0008137">
    <property type="term" value="F:NADH dehydrogenase (ubiquinone) activity"/>
    <property type="evidence" value="ECO:0007669"/>
    <property type="project" value="InterPro"/>
</dbReference>
<dbReference type="NCBIfam" id="TIGR01591">
    <property type="entry name" value="Fdh-alpha"/>
    <property type="match status" value="1"/>
</dbReference>
<evidence type="ECO:0000256" key="3">
    <source>
        <dbReference type="ARBA" id="ARBA00022485"/>
    </source>
</evidence>
<evidence type="ECO:0000256" key="1">
    <source>
        <dbReference type="ARBA" id="ARBA00001966"/>
    </source>
</evidence>
<dbReference type="InterPro" id="IPR006478">
    <property type="entry name" value="Formate_DH_asu"/>
</dbReference>
<keyword evidence="5" id="KW-0479">Metal-binding</keyword>
<evidence type="ECO:0000256" key="6">
    <source>
        <dbReference type="ARBA" id="ARBA00022737"/>
    </source>
</evidence>
<reference evidence="14" key="1">
    <citation type="submission" date="2020-05" db="EMBL/GenBank/DDBJ databases">
        <authorList>
            <person name="Chiriac C."/>
            <person name="Salcher M."/>
            <person name="Ghai R."/>
            <person name="Kavagutti S V."/>
        </authorList>
    </citation>
    <scope>NUCLEOTIDE SEQUENCE</scope>
</reference>
<dbReference type="PROSITE" id="PS00198">
    <property type="entry name" value="4FE4S_FER_1"/>
    <property type="match status" value="1"/>
</dbReference>
<dbReference type="GO" id="GO:0003954">
    <property type="term" value="F:NADH dehydrogenase activity"/>
    <property type="evidence" value="ECO:0007669"/>
    <property type="project" value="TreeGrafter"/>
</dbReference>
<sequence>MTMIHEHDFGTPASSKTEQVTLEIDGQSVTVPADTSIMRAASVAGIDIPKLCSTDRLKAFGSCRLCVIQVDGRNGTPSSCTTPVADGMKVVTQSEKLDRLRKGVMELYLSDHPENCATGDECEVHGVAKKIGITDSRYAATKTHLDLKKDESNPYFTFDSTECIVCNRCVRACDEVQGTFALTIENRGFEARVSSSGTSFIESECVSCGACVQACPTGALTEKTLLTIGAPTSSVITTCAYCGVGCSFKAEMRGDQLVRMVPFKDGGANEGHSCVKGRFAYGYATHSDRITKPMIRNAITDPWKEVSWEEAISFAANSLKKIQAESGRNAIGGITSSRCTNEEVFVVQKMIRAAFANNNVDTCARVCHSPTGYGLGQTFGTSAGTQDFESVEHSDVIMLIGANPTSAHPVFASRMKKAIRKGAKLIVVDPRVIPLVRTPGVTAAHHLQLMPGTNVAVINALAHTIVTEGLMDREFVAARCEEKSFKEWEAFISLPENSPEALEASSRVPAEEVRKAARLFASAPNGSIYYGLGVTEHSQGSTMVMGIANLAMVTGNIGRKGVGVNPLRGQNNVQGSCDMGSFPHELPGYRHISNPDTRKIFNDKWGVVLDSEPGMRIPNMFDAALAGNYRGIYVHGEDIAQSDPNTSHVHAALRAMDMVIVQDLFLNETSKFAHVFLPGTSFLEKDGTFTNAERRINRVRPVMKSPTGKSEYEVTCDLSTAMGYPMSYNSGAEIMDEIAATTPTFAGVSFAKLDEVGSLQWPCNEANPEGTPMMHVESFMRGLGQFMRTPYVATDEKASRKFPLLLTTGRVLSQYNVGAQTRRTANNIWHTEDILDLHESDAELRGIADGSWVKLSSRVGETIMRARITDEVPAGVVYTTFHFPESGANVITTDYSDWATNCPEYKVTAVEIAPSAKGPGAMVESDIHGDSELESIIRMANQIASNIPATDAPEIKVAHHIVQFWTKAMIERLHKDVDKSKLSPIVLKAIDVMLVAK</sequence>
<dbReference type="PANTHER" id="PTHR43105">
    <property type="entry name" value="RESPIRATORY NITRATE REDUCTASE"/>
    <property type="match status" value="1"/>
</dbReference>
<dbReference type="InterPro" id="IPR006963">
    <property type="entry name" value="Mopterin_OxRdtase_4Fe-4S_dom"/>
</dbReference>
<dbReference type="InterPro" id="IPR017896">
    <property type="entry name" value="4Fe4S_Fe-S-bd"/>
</dbReference>
<feature type="domain" description="4Fe-4S ferredoxin-type" evidence="12">
    <location>
        <begin position="196"/>
        <end position="225"/>
    </location>
</feature>